<evidence type="ECO:0000313" key="1">
    <source>
        <dbReference type="EMBL" id="KAG8652230.1"/>
    </source>
</evidence>
<name>A0ACB7HIY1_MANES</name>
<evidence type="ECO:0000313" key="2">
    <source>
        <dbReference type="Proteomes" id="UP000091857"/>
    </source>
</evidence>
<sequence>MFSLSCDTVVVFSSLLLSTMTILAWNVQGIMGKRSQFILHDFCTHFKPSILVLVEIQVSGFRVDMIFLKMSFDYWFRVEAIGFNDGIWVFWNNSIGLVSLLSTHPQFMHCQVDNRVVLLGIL</sequence>
<gene>
    <name evidence="1" type="ORF">MANES_06G066201v8</name>
</gene>
<protein>
    <submittedName>
        <fullName evidence="1">Uncharacterized protein</fullName>
    </submittedName>
</protein>
<keyword evidence="2" id="KW-1185">Reference proteome</keyword>
<proteinExistence type="predicted"/>
<accession>A0ACB7HIY1</accession>
<reference evidence="2" key="1">
    <citation type="journal article" date="2016" name="Nat. Biotechnol.">
        <title>Sequencing wild and cultivated cassava and related species reveals extensive interspecific hybridization and genetic diversity.</title>
        <authorList>
            <person name="Bredeson J.V."/>
            <person name="Lyons J.B."/>
            <person name="Prochnik S.E."/>
            <person name="Wu G.A."/>
            <person name="Ha C.M."/>
            <person name="Edsinger-Gonzales E."/>
            <person name="Grimwood J."/>
            <person name="Schmutz J."/>
            <person name="Rabbi I.Y."/>
            <person name="Egesi C."/>
            <person name="Nauluvula P."/>
            <person name="Lebot V."/>
            <person name="Ndunguru J."/>
            <person name="Mkamilo G."/>
            <person name="Bart R.S."/>
            <person name="Setter T.L."/>
            <person name="Gleadow R.M."/>
            <person name="Kulakow P."/>
            <person name="Ferguson M.E."/>
            <person name="Rounsley S."/>
            <person name="Rokhsar D.S."/>
        </authorList>
    </citation>
    <scope>NUCLEOTIDE SEQUENCE [LARGE SCALE GENOMIC DNA]</scope>
    <source>
        <strain evidence="2">cv. AM560-2</strain>
    </source>
</reference>
<comment type="caution">
    <text evidence="1">The sequence shown here is derived from an EMBL/GenBank/DDBJ whole genome shotgun (WGS) entry which is preliminary data.</text>
</comment>
<dbReference type="EMBL" id="CM004392">
    <property type="protein sequence ID" value="KAG8652230.1"/>
    <property type="molecule type" value="Genomic_DNA"/>
</dbReference>
<organism evidence="1 2">
    <name type="scientific">Manihot esculenta</name>
    <name type="common">Cassava</name>
    <name type="synonym">Jatropha manihot</name>
    <dbReference type="NCBI Taxonomy" id="3983"/>
    <lineage>
        <taxon>Eukaryota</taxon>
        <taxon>Viridiplantae</taxon>
        <taxon>Streptophyta</taxon>
        <taxon>Embryophyta</taxon>
        <taxon>Tracheophyta</taxon>
        <taxon>Spermatophyta</taxon>
        <taxon>Magnoliopsida</taxon>
        <taxon>eudicotyledons</taxon>
        <taxon>Gunneridae</taxon>
        <taxon>Pentapetalae</taxon>
        <taxon>rosids</taxon>
        <taxon>fabids</taxon>
        <taxon>Malpighiales</taxon>
        <taxon>Euphorbiaceae</taxon>
        <taxon>Crotonoideae</taxon>
        <taxon>Manihoteae</taxon>
        <taxon>Manihot</taxon>
    </lineage>
</organism>
<dbReference type="Proteomes" id="UP000091857">
    <property type="component" value="Chromosome 6"/>
</dbReference>